<evidence type="ECO:0000313" key="2">
    <source>
        <dbReference type="EMBL" id="MBB6131631.1"/>
    </source>
</evidence>
<comment type="caution">
    <text evidence="2">The sequence shown here is derived from an EMBL/GenBank/DDBJ whole genome shotgun (WGS) entry which is preliminary data.</text>
</comment>
<dbReference type="Proteomes" id="UP000548326">
    <property type="component" value="Unassembled WGS sequence"/>
</dbReference>
<dbReference type="Pfam" id="PF14135">
    <property type="entry name" value="DUF4302"/>
    <property type="match status" value="1"/>
</dbReference>
<evidence type="ECO:0000313" key="3">
    <source>
        <dbReference type="Proteomes" id="UP000548326"/>
    </source>
</evidence>
<organism evidence="2 3">
    <name type="scientific">Mucilaginibacter lappiensis</name>
    <dbReference type="NCBI Taxonomy" id="354630"/>
    <lineage>
        <taxon>Bacteria</taxon>
        <taxon>Pseudomonadati</taxon>
        <taxon>Bacteroidota</taxon>
        <taxon>Sphingobacteriia</taxon>
        <taxon>Sphingobacteriales</taxon>
        <taxon>Sphingobacteriaceae</taxon>
        <taxon>Mucilaginibacter</taxon>
    </lineage>
</organism>
<dbReference type="InterPro" id="IPR025396">
    <property type="entry name" value="DUF4302"/>
</dbReference>
<dbReference type="AlphaFoldDB" id="A0A841JUY4"/>
<dbReference type="RefSeq" id="WP_183590070.1">
    <property type="nucleotide sequence ID" value="NZ_JACHCA010000028.1"/>
</dbReference>
<protein>
    <recommendedName>
        <fullName evidence="4">DUF4302 domain-containing protein</fullName>
    </recommendedName>
</protein>
<evidence type="ECO:0000256" key="1">
    <source>
        <dbReference type="SAM" id="SignalP"/>
    </source>
</evidence>
<feature type="signal peptide" evidence="1">
    <location>
        <begin position="1"/>
        <end position="22"/>
    </location>
</feature>
<dbReference type="EMBL" id="JACHCA010000028">
    <property type="protein sequence ID" value="MBB6131631.1"/>
    <property type="molecule type" value="Genomic_DNA"/>
</dbReference>
<feature type="chain" id="PRO_5033000190" description="DUF4302 domain-containing protein" evidence="1">
    <location>
        <begin position="23"/>
        <end position="433"/>
    </location>
</feature>
<gene>
    <name evidence="2" type="ORF">HDF22_005782</name>
</gene>
<accession>A0A841JUY4</accession>
<proteinExistence type="predicted"/>
<reference evidence="2 3" key="1">
    <citation type="submission" date="2020-08" db="EMBL/GenBank/DDBJ databases">
        <title>Genomic Encyclopedia of Type Strains, Phase IV (KMG-V): Genome sequencing to study the core and pangenomes of soil and plant-associated prokaryotes.</title>
        <authorList>
            <person name="Whitman W."/>
        </authorList>
    </citation>
    <scope>NUCLEOTIDE SEQUENCE [LARGE SCALE GENOMIC DNA]</scope>
    <source>
        <strain evidence="2 3">MP601</strain>
    </source>
</reference>
<sequence>MKTHFKLLYISLSLLIGLTACKKNDTSVFNKTPNQREAEALKNYETLIAGAPYGWKATLFPAGGGAYSFSMKFDSSGHVNMLSDLDFTKSTTSQQSSYRLRGQMAPSLLFDTYSYIHLLSDPTPSVNGGAVGVGYTSDFEFAFDKVTGDSVTLIGNKNGSKLTLVKASSQENYGAFVKLNATFFASFNQIRTYFKRTTINGTDCDVHIDPQLRQITLTYISQNNSTSVSSPFYIDESANLIFLTPVTIGSATLTAIKSIKFDQTNRVFTGTINSNAMQIKEAIAPLKYDLTAVSAFTVNLHPDSHFKDAWVSDNGFTVDNKIDGFGVNAIPGLDYILYYPLTTTKENGTKIGFYSNAAGFFPYGPEIIPSVSNGIISFTFWGSYGTPPAAIAFAVNSTTTKFIDPKGFYVIATGSNTYDLVSVADARAWISFY</sequence>
<evidence type="ECO:0008006" key="4">
    <source>
        <dbReference type="Google" id="ProtNLM"/>
    </source>
</evidence>
<keyword evidence="1" id="KW-0732">Signal</keyword>
<dbReference type="PROSITE" id="PS51257">
    <property type="entry name" value="PROKAR_LIPOPROTEIN"/>
    <property type="match status" value="1"/>
</dbReference>
<name>A0A841JUY4_9SPHI</name>